<feature type="transmembrane region" description="Helical" evidence="7">
    <location>
        <begin position="228"/>
        <end position="245"/>
    </location>
</feature>
<keyword evidence="3" id="KW-1003">Cell membrane</keyword>
<accession>A0ABY7SQ27</accession>
<evidence type="ECO:0000313" key="8">
    <source>
        <dbReference type="EMBL" id="WCR09125.1"/>
    </source>
</evidence>
<feature type="transmembrane region" description="Helical" evidence="7">
    <location>
        <begin position="325"/>
        <end position="342"/>
    </location>
</feature>
<dbReference type="SUPFAM" id="SSF161098">
    <property type="entry name" value="MetI-like"/>
    <property type="match status" value="2"/>
</dbReference>
<keyword evidence="5 7" id="KW-1133">Transmembrane helix</keyword>
<evidence type="ECO:0000256" key="4">
    <source>
        <dbReference type="ARBA" id="ARBA00022692"/>
    </source>
</evidence>
<dbReference type="EMBL" id="CP067136">
    <property type="protein sequence ID" value="WCR09125.1"/>
    <property type="molecule type" value="Genomic_DNA"/>
</dbReference>
<name>A0ABY7SQ27_9RHOB</name>
<dbReference type="PANTHER" id="PTHR30043:SF1">
    <property type="entry name" value="ABC TRANSPORT SYSTEM PERMEASE PROTEIN P69"/>
    <property type="match status" value="1"/>
</dbReference>
<evidence type="ECO:0000256" key="5">
    <source>
        <dbReference type="ARBA" id="ARBA00022989"/>
    </source>
</evidence>
<dbReference type="Gene3D" id="1.10.3720.10">
    <property type="entry name" value="MetI-like"/>
    <property type="match status" value="2"/>
</dbReference>
<feature type="transmembrane region" description="Helical" evidence="7">
    <location>
        <begin position="296"/>
        <end position="318"/>
    </location>
</feature>
<evidence type="ECO:0000313" key="9">
    <source>
        <dbReference type="Proteomes" id="UP001219349"/>
    </source>
</evidence>
<dbReference type="PANTHER" id="PTHR30043">
    <property type="entry name" value="PHOSPHONATES TRANSPORT SYSTEM PERMEASE PROTEIN"/>
    <property type="match status" value="1"/>
</dbReference>
<evidence type="ECO:0000256" key="3">
    <source>
        <dbReference type="ARBA" id="ARBA00022475"/>
    </source>
</evidence>
<feature type="transmembrane region" description="Helical" evidence="7">
    <location>
        <begin position="430"/>
        <end position="449"/>
    </location>
</feature>
<dbReference type="InterPro" id="IPR035906">
    <property type="entry name" value="MetI-like_sf"/>
</dbReference>
<feature type="transmembrane region" description="Helical" evidence="7">
    <location>
        <begin position="197"/>
        <end position="216"/>
    </location>
</feature>
<feature type="transmembrane region" description="Helical" evidence="7">
    <location>
        <begin position="94"/>
        <end position="117"/>
    </location>
</feature>
<reference evidence="8 9" key="1">
    <citation type="submission" date="2021-01" db="EMBL/GenBank/DDBJ databases">
        <title>Biogeographic distribution of Paracoccus.</title>
        <authorList>
            <person name="Hollensteiner J."/>
            <person name="Leineberger J."/>
            <person name="Brinkhoff T."/>
            <person name="Daniel R."/>
        </authorList>
    </citation>
    <scope>NUCLEOTIDE SEQUENCE [LARGE SCALE GENOMIC DNA]</scope>
    <source>
        <strain evidence="8 9">KCTC 22803</strain>
    </source>
</reference>
<feature type="transmembrane region" description="Helical" evidence="7">
    <location>
        <begin position="455"/>
        <end position="473"/>
    </location>
</feature>
<comment type="subcellular location">
    <subcellularLocation>
        <location evidence="1">Cell membrane</location>
        <topology evidence="1">Multi-pass membrane protein</topology>
    </subcellularLocation>
</comment>
<keyword evidence="6 7" id="KW-0472">Membrane</keyword>
<organism evidence="8 9">
    <name type="scientific">Paracoccus fistulariae</name>
    <dbReference type="NCBI Taxonomy" id="658446"/>
    <lineage>
        <taxon>Bacteria</taxon>
        <taxon>Pseudomonadati</taxon>
        <taxon>Pseudomonadota</taxon>
        <taxon>Alphaproteobacteria</taxon>
        <taxon>Rhodobacterales</taxon>
        <taxon>Paracoccaceae</taxon>
        <taxon>Paracoccus</taxon>
    </lineage>
</organism>
<dbReference type="Proteomes" id="UP001219349">
    <property type="component" value="Chromosome"/>
</dbReference>
<proteinExistence type="predicted"/>
<gene>
    <name evidence="8" type="ORF">JHX87_17290</name>
</gene>
<evidence type="ECO:0000256" key="1">
    <source>
        <dbReference type="ARBA" id="ARBA00004651"/>
    </source>
</evidence>
<sequence>MSLGFLLLAIALLPVADLGIAGHDPWGALSRMGAGLLSPDFGAITALAYTAALTVAFAICGVAAGATAGFLLAPFYHRAPVRLICVAIRAIHELFWALLLMQVTGLSATTGILAIAIPYTGIFAKVFAEYLDEADPRPARAISPCSDAISRFFYARLPLAAREFGTYTRYRLECALRSSAVLGFVGLPTLGFQLDTFFKQGIYGAVAAVLIIYYLLIGTMRIWMRRKLVPVYLVAAVGFLATLHTPPMGQGALIRFLTQDIVPAPLRNADLAQPATWQSLGDWLQMLSVDQALPGLAATLIVAQLSLVLAGIVALIGLPLILRPITGRFGALLGHLMLVIGRSTPEYMLAYIMLQVFGPSMLPAVVALGLHNGAIIAHLMGQQSQHLATGLRPDAPRGISLYLWELLPRTYGNFLALCFYRWEIIIRESAIVGLLGISTIGFYIGTAIQELRIDRAVFLLLVTVLVTLAIDVISQRLRARLGLDRLSSHAATNRC</sequence>
<evidence type="ECO:0000256" key="2">
    <source>
        <dbReference type="ARBA" id="ARBA00022448"/>
    </source>
</evidence>
<keyword evidence="2" id="KW-0813">Transport</keyword>
<feature type="transmembrane region" description="Helical" evidence="7">
    <location>
        <begin position="45"/>
        <end position="73"/>
    </location>
</feature>
<evidence type="ECO:0000256" key="7">
    <source>
        <dbReference type="SAM" id="Phobius"/>
    </source>
</evidence>
<keyword evidence="9" id="KW-1185">Reference proteome</keyword>
<keyword evidence="4 7" id="KW-0812">Transmembrane</keyword>
<feature type="transmembrane region" description="Helical" evidence="7">
    <location>
        <begin position="348"/>
        <end position="370"/>
    </location>
</feature>
<protein>
    <submittedName>
        <fullName evidence="8">ABC transporter permease</fullName>
    </submittedName>
</protein>
<evidence type="ECO:0000256" key="6">
    <source>
        <dbReference type="ARBA" id="ARBA00023136"/>
    </source>
</evidence>